<sequence>MRITSVLFYSVAMNLPRPVGEQLRDWRQRRRMTQMDLAAVADTSTRHVSFIETGRSLPSRAMLMRLVEQLDVPLRERNHLLTAAGLAPMYRESRLDEPALQQAQAAVELVLKGHEPNPAVALDRHWNVVAANRAIAPLLAGVAPSLLQPPINMVRLSLHPQGMASRIVNFAQIRAHLLHNIQRQAMGSGDALSQQLYEEMLTYPLPANAGDAHEPTLSDNVALQLRLRSEFGVLSFISTITVFGTPLDITLAELAIESFFPADAHTAQVLRNWLPLEV</sequence>
<dbReference type="PANTHER" id="PTHR35010">
    <property type="entry name" value="BLL4672 PROTEIN-RELATED"/>
    <property type="match status" value="1"/>
</dbReference>
<dbReference type="Pfam" id="PF13560">
    <property type="entry name" value="HTH_31"/>
    <property type="match status" value="1"/>
</dbReference>
<dbReference type="Gene3D" id="1.10.260.40">
    <property type="entry name" value="lambda repressor-like DNA-binding domains"/>
    <property type="match status" value="1"/>
</dbReference>
<dbReference type="GO" id="GO:0003677">
    <property type="term" value="F:DNA binding"/>
    <property type="evidence" value="ECO:0007669"/>
    <property type="project" value="InterPro"/>
</dbReference>
<evidence type="ECO:0000259" key="1">
    <source>
        <dbReference type="PROSITE" id="PS50943"/>
    </source>
</evidence>
<dbReference type="SUPFAM" id="SSF47413">
    <property type="entry name" value="lambda repressor-like DNA-binding domains"/>
    <property type="match status" value="1"/>
</dbReference>
<keyword evidence="3" id="KW-1185">Reference proteome</keyword>
<gene>
    <name evidence="2" type="ORF">DFR29_115107</name>
</gene>
<dbReference type="PROSITE" id="PS50943">
    <property type="entry name" value="HTH_CROC1"/>
    <property type="match status" value="1"/>
</dbReference>
<dbReference type="CDD" id="cd00093">
    <property type="entry name" value="HTH_XRE"/>
    <property type="match status" value="1"/>
</dbReference>
<dbReference type="InterPro" id="IPR010982">
    <property type="entry name" value="Lambda_DNA-bd_dom_sf"/>
</dbReference>
<proteinExistence type="predicted"/>
<comment type="caution">
    <text evidence="2">The sequence shown here is derived from an EMBL/GenBank/DDBJ whole genome shotgun (WGS) entry which is preliminary data.</text>
</comment>
<dbReference type="EMBL" id="SNZH01000015">
    <property type="protein sequence ID" value="TDR39717.1"/>
    <property type="molecule type" value="Genomic_DNA"/>
</dbReference>
<feature type="domain" description="HTH cro/C1-type" evidence="1">
    <location>
        <begin position="23"/>
        <end position="77"/>
    </location>
</feature>
<organism evidence="2 3">
    <name type="scientific">Tahibacter aquaticus</name>
    <dbReference type="NCBI Taxonomy" id="520092"/>
    <lineage>
        <taxon>Bacteria</taxon>
        <taxon>Pseudomonadati</taxon>
        <taxon>Pseudomonadota</taxon>
        <taxon>Gammaproteobacteria</taxon>
        <taxon>Lysobacterales</taxon>
        <taxon>Rhodanobacteraceae</taxon>
        <taxon>Tahibacter</taxon>
    </lineage>
</organism>
<dbReference type="Proteomes" id="UP000295293">
    <property type="component" value="Unassembled WGS sequence"/>
</dbReference>
<dbReference type="InterPro" id="IPR041413">
    <property type="entry name" value="MLTR_LBD"/>
</dbReference>
<name>A0A4R6YPK7_9GAMM</name>
<dbReference type="Gene3D" id="3.30.450.180">
    <property type="match status" value="1"/>
</dbReference>
<dbReference type="PANTHER" id="PTHR35010:SF4">
    <property type="entry name" value="BLL5781 PROTEIN"/>
    <property type="match status" value="1"/>
</dbReference>
<dbReference type="Pfam" id="PF17765">
    <property type="entry name" value="MLTR_LBD"/>
    <property type="match status" value="1"/>
</dbReference>
<accession>A0A4R6YPK7</accession>
<evidence type="ECO:0000313" key="3">
    <source>
        <dbReference type="Proteomes" id="UP000295293"/>
    </source>
</evidence>
<dbReference type="InterPro" id="IPR001387">
    <property type="entry name" value="Cro/C1-type_HTH"/>
</dbReference>
<dbReference type="SMART" id="SM00530">
    <property type="entry name" value="HTH_XRE"/>
    <property type="match status" value="1"/>
</dbReference>
<reference evidence="2 3" key="1">
    <citation type="submission" date="2019-03" db="EMBL/GenBank/DDBJ databases">
        <title>Genomic Encyclopedia of Type Strains, Phase IV (KMG-IV): sequencing the most valuable type-strain genomes for metagenomic binning, comparative biology and taxonomic classification.</title>
        <authorList>
            <person name="Goeker M."/>
        </authorList>
    </citation>
    <scope>NUCLEOTIDE SEQUENCE [LARGE SCALE GENOMIC DNA]</scope>
    <source>
        <strain evidence="2 3">DSM 21667</strain>
    </source>
</reference>
<dbReference type="OrthoDB" id="2959414at2"/>
<protein>
    <submittedName>
        <fullName evidence="2">Xre family transcriptional regulator</fullName>
    </submittedName>
</protein>
<evidence type="ECO:0000313" key="2">
    <source>
        <dbReference type="EMBL" id="TDR39717.1"/>
    </source>
</evidence>
<dbReference type="AlphaFoldDB" id="A0A4R6YPK7"/>